<evidence type="ECO:0000256" key="1">
    <source>
        <dbReference type="ARBA" id="ARBA00022679"/>
    </source>
</evidence>
<reference evidence="3 4" key="1">
    <citation type="journal article" date="2016" name="Nat. Commun.">
        <title>Thousands of microbial genomes shed light on interconnected biogeochemical processes in an aquifer system.</title>
        <authorList>
            <person name="Anantharaman K."/>
            <person name="Brown C.T."/>
            <person name="Hug L.A."/>
            <person name="Sharon I."/>
            <person name="Castelle C.J."/>
            <person name="Probst A.J."/>
            <person name="Thomas B.C."/>
            <person name="Singh A."/>
            <person name="Wilkins M.J."/>
            <person name="Karaoz U."/>
            <person name="Brodie E.L."/>
            <person name="Williams K.H."/>
            <person name="Hubbard S.S."/>
            <person name="Banfield J.F."/>
        </authorList>
    </citation>
    <scope>NUCLEOTIDE SEQUENCE [LARGE SCALE GENOMIC DNA]</scope>
</reference>
<evidence type="ECO:0000313" key="4">
    <source>
        <dbReference type="Proteomes" id="UP000179034"/>
    </source>
</evidence>
<dbReference type="PANTHER" id="PTHR43018:SF1">
    <property type="entry name" value="PROTEIN AROA(G)"/>
    <property type="match status" value="1"/>
</dbReference>
<comment type="caution">
    <text evidence="3">The sequence shown here is derived from an EMBL/GenBank/DDBJ whole genome shotgun (WGS) entry which is preliminary data.</text>
</comment>
<dbReference type="Pfam" id="PF00793">
    <property type="entry name" value="DAHP_synth_1"/>
    <property type="match status" value="1"/>
</dbReference>
<dbReference type="InterPro" id="IPR052899">
    <property type="entry name" value="Class-I_DAHP_synthase"/>
</dbReference>
<proteinExistence type="predicted"/>
<dbReference type="SUPFAM" id="SSF51569">
    <property type="entry name" value="Aldolase"/>
    <property type="match status" value="1"/>
</dbReference>
<dbReference type="PANTHER" id="PTHR43018">
    <property type="entry name" value="PHOSPHO-2-DEHYDRO-3-DEOXYHEPTONATE ALDOLASE"/>
    <property type="match status" value="1"/>
</dbReference>
<sequence length="325" mass="35973">MIYHFENADPSGKEFLAVLERNAIDFEQGVFDRTVVRILGVIKPEVREELERIYGRRSRAGRRRSPARTLYSEFTHRTEPIIIAGPCSVESEEQIAETAAFLESVGIRFIRGGAYKPRTSPDSFQGLGRSGLKLLSHHARKHGLKVVSEVMDRSQIGDLLEHADIIQVGSRNMFNYTLLTALGSVDKPILLKRGMAATIDEWISASDYCRRGGNDAIILCERGIRTFEPKTRNTLDISAICIAKKLSGYPVIADPSHATGDADLVLPVALAALSAGADGVMIEIHPKPEQALSDREQALSFSQFEHILRKIADHRLGRTQSPEMG</sequence>
<dbReference type="GO" id="GO:0016832">
    <property type="term" value="F:aldehyde-lyase activity"/>
    <property type="evidence" value="ECO:0007669"/>
    <property type="project" value="InterPro"/>
</dbReference>
<dbReference type="Proteomes" id="UP000179034">
    <property type="component" value="Unassembled WGS sequence"/>
</dbReference>
<dbReference type="GO" id="GO:0009073">
    <property type="term" value="P:aromatic amino acid family biosynthetic process"/>
    <property type="evidence" value="ECO:0007669"/>
    <property type="project" value="InterPro"/>
</dbReference>
<dbReference type="NCBIfam" id="NF009239">
    <property type="entry name" value="PRK12595.1"/>
    <property type="match status" value="1"/>
</dbReference>
<evidence type="ECO:0000259" key="2">
    <source>
        <dbReference type="Pfam" id="PF00793"/>
    </source>
</evidence>
<feature type="domain" description="DAHP synthetase I/KDSA" evidence="2">
    <location>
        <begin position="80"/>
        <end position="309"/>
    </location>
</feature>
<dbReference type="AlphaFoldDB" id="A0A1F5YCQ4"/>
<name>A0A1F5YCQ4_9BACT</name>
<gene>
    <name evidence="3" type="ORF">A2Z06_02965</name>
</gene>
<dbReference type="NCBIfam" id="TIGR01361">
    <property type="entry name" value="DAHP_synth_Bsub"/>
    <property type="match status" value="1"/>
</dbReference>
<accession>A0A1F5YCQ4</accession>
<keyword evidence="1" id="KW-0808">Transferase</keyword>
<dbReference type="InterPro" id="IPR013785">
    <property type="entry name" value="Aldolase_TIM"/>
</dbReference>
<dbReference type="NCBIfam" id="NF006421">
    <property type="entry name" value="PRK08673.1"/>
    <property type="match status" value="1"/>
</dbReference>
<dbReference type="InterPro" id="IPR006218">
    <property type="entry name" value="DAHP1/KDSA"/>
</dbReference>
<evidence type="ECO:0000313" key="3">
    <source>
        <dbReference type="EMBL" id="OGF97924.1"/>
    </source>
</evidence>
<protein>
    <submittedName>
        <fullName evidence="3">3-deoxy-7-phosphoheptulonate synthase</fullName>
    </submittedName>
</protein>
<dbReference type="Gene3D" id="3.20.20.70">
    <property type="entry name" value="Aldolase class I"/>
    <property type="match status" value="1"/>
</dbReference>
<organism evidence="3 4">
    <name type="scientific">Candidatus Glassbacteria bacterium RBG_16_58_8</name>
    <dbReference type="NCBI Taxonomy" id="1817866"/>
    <lineage>
        <taxon>Bacteria</taxon>
        <taxon>Candidatus Glassiibacteriota</taxon>
    </lineage>
</organism>
<dbReference type="EMBL" id="MFIW01000036">
    <property type="protein sequence ID" value="OGF97924.1"/>
    <property type="molecule type" value="Genomic_DNA"/>
</dbReference>
<dbReference type="InterPro" id="IPR006268">
    <property type="entry name" value="DAHP_syn_2"/>
</dbReference>
<dbReference type="GO" id="GO:0016740">
    <property type="term" value="F:transferase activity"/>
    <property type="evidence" value="ECO:0007669"/>
    <property type="project" value="UniProtKB-KW"/>
</dbReference>